<sequence>MGRELRAFATTRLASMSRDVRSYASSRWTRITVSAAKVTSSCRSSRAGIQCGRRDTAHSGAVTMTGAASSRARVLRARAAQPAPSLATVCDSAVTRLVPISAGDDIALLAARLGTRP</sequence>
<name>A0A6S4QAS5_9ACTN</name>
<proteinExistence type="predicted"/>
<dbReference type="EMBL" id="LC481990">
    <property type="protein sequence ID" value="BBK07990.1"/>
    <property type="molecule type" value="Genomic_DNA"/>
</dbReference>
<dbReference type="AlphaFoldDB" id="A0A6S4QAS5"/>
<reference evidence="1" key="1">
    <citation type="journal article" date="2020" name="Nat. Chem.">
        <title>Acyltransferase that catalyses the condensation of polyketide and peptide moieties of goadvionin hybrid lipopeptides.</title>
        <authorList>
            <person name="Kozakai R."/>
            <person name="Ono T."/>
            <person name="Hoshino S."/>
            <person name="Takahashi H."/>
            <person name="Katsuyama Y."/>
            <person name="Sugai Y."/>
            <person name="Ozaki T."/>
            <person name="Teramoto K."/>
            <person name="Teramoto K."/>
            <person name="Tanaka K."/>
            <person name="Abe I."/>
            <person name="Asamizu S."/>
            <person name="Onaka H."/>
        </authorList>
    </citation>
    <scope>NUCLEOTIDE SEQUENCE</scope>
    <source>
        <strain evidence="1">TP-A0584</strain>
    </source>
</reference>
<evidence type="ECO:0000313" key="1">
    <source>
        <dbReference type="EMBL" id="BBK07990.1"/>
    </source>
</evidence>
<organism evidence="1">
    <name type="scientific">Streptomyces sp. TP-A0584</name>
    <dbReference type="NCBI Taxonomy" id="314563"/>
    <lineage>
        <taxon>Bacteria</taxon>
        <taxon>Bacillati</taxon>
        <taxon>Actinomycetota</taxon>
        <taxon>Actinomycetes</taxon>
        <taxon>Kitasatosporales</taxon>
        <taxon>Streptomycetaceae</taxon>
        <taxon>Streptomyces</taxon>
    </lineage>
</organism>
<gene>
    <name evidence="1" type="primary">orfLX</name>
</gene>
<protein>
    <submittedName>
        <fullName evidence="1">Uncharacterized protein</fullName>
    </submittedName>
</protein>
<accession>A0A6S4QAS5</accession>